<feature type="transmembrane region" description="Helical" evidence="8">
    <location>
        <begin position="12"/>
        <end position="30"/>
    </location>
</feature>
<dbReference type="InterPro" id="IPR058130">
    <property type="entry name" value="PEA_transf_C"/>
</dbReference>
<dbReference type="PANTHER" id="PTHR30443">
    <property type="entry name" value="INNER MEMBRANE PROTEIN"/>
    <property type="match status" value="1"/>
</dbReference>
<dbReference type="Pfam" id="PF00884">
    <property type="entry name" value="Sulfatase"/>
    <property type="match status" value="1"/>
</dbReference>
<dbReference type="AlphaFoldDB" id="A0A849VG19"/>
<evidence type="ECO:0000256" key="7">
    <source>
        <dbReference type="ARBA" id="ARBA00023136"/>
    </source>
</evidence>
<dbReference type="GO" id="GO:0005886">
    <property type="term" value="C:plasma membrane"/>
    <property type="evidence" value="ECO:0007669"/>
    <property type="project" value="UniProtKB-SubCell"/>
</dbReference>
<keyword evidence="12" id="KW-1185">Reference proteome</keyword>
<keyword evidence="4 11" id="KW-0808">Transferase</keyword>
<gene>
    <name evidence="11" type="ORF">HG263_16625</name>
</gene>
<reference evidence="11 12" key="1">
    <citation type="submission" date="2020-04" db="EMBL/GenBank/DDBJ databases">
        <title>Pseudoalteromonas caenipelagi sp. nov., isolated from a tidal flat.</title>
        <authorList>
            <person name="Park S."/>
            <person name="Yoon J.-H."/>
        </authorList>
    </citation>
    <scope>NUCLEOTIDE SEQUENCE [LARGE SCALE GENOMIC DNA]</scope>
    <source>
        <strain evidence="11 12">JBTF-M23</strain>
    </source>
</reference>
<feature type="domain" description="Phosphoethanolamine transferase N-terminal" evidence="10">
    <location>
        <begin position="55"/>
        <end position="204"/>
    </location>
</feature>
<dbReference type="PANTHER" id="PTHR30443:SF0">
    <property type="entry name" value="PHOSPHOETHANOLAMINE TRANSFERASE EPTA"/>
    <property type="match status" value="1"/>
</dbReference>
<dbReference type="InterPro" id="IPR000917">
    <property type="entry name" value="Sulfatase_N"/>
</dbReference>
<feature type="transmembrane region" description="Helical" evidence="8">
    <location>
        <begin position="42"/>
        <end position="62"/>
    </location>
</feature>
<evidence type="ECO:0000313" key="11">
    <source>
        <dbReference type="EMBL" id="NOU52155.1"/>
    </source>
</evidence>
<feature type="domain" description="Sulfatase N-terminal" evidence="9">
    <location>
        <begin position="230"/>
        <end position="514"/>
    </location>
</feature>
<feature type="transmembrane region" description="Helical" evidence="8">
    <location>
        <begin position="117"/>
        <end position="137"/>
    </location>
</feature>
<sequence>MVRHLFPRSFIGLMVLTTLYMTVVVNWIFLQKAFDAVDYTRFTGLSMMLSLPVVLFCLTIMVNSWCSLFAFTRVMMFICILVSGALLYAALSYGVIFDKEMIVNIVQTDQHEAFSYLNFRALAGVLLLGLLPAWFITKCYQSGSWFKKVRVVLKINALSAILLIALILPQYQSFAAVGRNHKELTSYILPFSLYVSGYKYLRDNYVYQPLPFKHLDDSPHLVDGNVPVFTVVVVGETARAQNFSLGGYKRPTNAYTVDDRVQFFPYVESCGTATAVSVPCMFSRLNHDNYSSRAAESQDNVLDIIQRAGSNVTWIDNNSSCKGVCKRIHSIKIEPNVSNELCDGEYCYDEALLAPLRAALAHSPTQSQLIVLHMIGSHGPTYYRRYPSRFKKFLPDCPSSDIQHCSQQQLVNTYDNTILYTDYVLHQVIRELKNVSEGTVNMLYLSDHGESLGEKGLYLHGFPYRFAPEEQTHVPMIYWSNKMQNADFSNCVKMHATQPISHDNLYDTLMGLVQVNSTTYELNHDVFAPCQYSKLAHIGELNEVR</sequence>
<dbReference type="RefSeq" id="WP_171627214.1">
    <property type="nucleotide sequence ID" value="NZ_JABBPG010000008.1"/>
</dbReference>
<dbReference type="InterPro" id="IPR040423">
    <property type="entry name" value="PEA_transferase"/>
</dbReference>
<feature type="transmembrane region" description="Helical" evidence="8">
    <location>
        <begin position="149"/>
        <end position="168"/>
    </location>
</feature>
<keyword evidence="7 8" id="KW-0472">Membrane</keyword>
<evidence type="ECO:0000313" key="12">
    <source>
        <dbReference type="Proteomes" id="UP000586305"/>
    </source>
</evidence>
<dbReference type="Pfam" id="PF08019">
    <property type="entry name" value="EptA_B_N"/>
    <property type="match status" value="1"/>
</dbReference>
<evidence type="ECO:0000259" key="10">
    <source>
        <dbReference type="Pfam" id="PF08019"/>
    </source>
</evidence>
<dbReference type="SUPFAM" id="SSF53649">
    <property type="entry name" value="Alkaline phosphatase-like"/>
    <property type="match status" value="1"/>
</dbReference>
<keyword evidence="6 8" id="KW-1133">Transmembrane helix</keyword>
<evidence type="ECO:0000256" key="8">
    <source>
        <dbReference type="SAM" id="Phobius"/>
    </source>
</evidence>
<dbReference type="Gene3D" id="3.40.720.10">
    <property type="entry name" value="Alkaline Phosphatase, subunit A"/>
    <property type="match status" value="1"/>
</dbReference>
<dbReference type="Proteomes" id="UP000586305">
    <property type="component" value="Unassembled WGS sequence"/>
</dbReference>
<evidence type="ECO:0000256" key="3">
    <source>
        <dbReference type="ARBA" id="ARBA00022519"/>
    </source>
</evidence>
<dbReference type="EMBL" id="JABBPG010000008">
    <property type="protein sequence ID" value="NOU52155.1"/>
    <property type="molecule type" value="Genomic_DNA"/>
</dbReference>
<dbReference type="InterPro" id="IPR012549">
    <property type="entry name" value="EptA-like_N"/>
</dbReference>
<protein>
    <submittedName>
        <fullName evidence="11">Phosphoethanolamine--lipid A transferase</fullName>
    </submittedName>
</protein>
<dbReference type="InterPro" id="IPR017850">
    <property type="entry name" value="Alkaline_phosphatase_core_sf"/>
</dbReference>
<evidence type="ECO:0000259" key="9">
    <source>
        <dbReference type="Pfam" id="PF00884"/>
    </source>
</evidence>
<dbReference type="CDD" id="cd16017">
    <property type="entry name" value="LptA"/>
    <property type="match status" value="1"/>
</dbReference>
<comment type="caution">
    <text evidence="11">The sequence shown here is derived from an EMBL/GenBank/DDBJ whole genome shotgun (WGS) entry which is preliminary data.</text>
</comment>
<evidence type="ECO:0000256" key="5">
    <source>
        <dbReference type="ARBA" id="ARBA00022692"/>
    </source>
</evidence>
<dbReference type="GO" id="GO:0016776">
    <property type="term" value="F:phosphotransferase activity, phosphate group as acceptor"/>
    <property type="evidence" value="ECO:0007669"/>
    <property type="project" value="TreeGrafter"/>
</dbReference>
<comment type="subcellular location">
    <subcellularLocation>
        <location evidence="1">Cell inner membrane</location>
        <topology evidence="1">Multi-pass membrane protein</topology>
    </subcellularLocation>
</comment>
<dbReference type="NCBIfam" id="NF028537">
    <property type="entry name" value="P_eth_NH2_trans"/>
    <property type="match status" value="1"/>
</dbReference>
<name>A0A849VG19_9GAMM</name>
<feature type="transmembrane region" description="Helical" evidence="8">
    <location>
        <begin position="74"/>
        <end position="97"/>
    </location>
</feature>
<organism evidence="11 12">
    <name type="scientific">Pseudoalteromonas caenipelagi</name>
    <dbReference type="NCBI Taxonomy" id="2726988"/>
    <lineage>
        <taxon>Bacteria</taxon>
        <taxon>Pseudomonadati</taxon>
        <taxon>Pseudomonadota</taxon>
        <taxon>Gammaproteobacteria</taxon>
        <taxon>Alteromonadales</taxon>
        <taxon>Pseudoalteromonadaceae</taxon>
        <taxon>Pseudoalteromonas</taxon>
    </lineage>
</organism>
<evidence type="ECO:0000256" key="2">
    <source>
        <dbReference type="ARBA" id="ARBA00022475"/>
    </source>
</evidence>
<keyword evidence="3" id="KW-0997">Cell inner membrane</keyword>
<proteinExistence type="predicted"/>
<evidence type="ECO:0000256" key="6">
    <source>
        <dbReference type="ARBA" id="ARBA00022989"/>
    </source>
</evidence>
<dbReference type="GO" id="GO:0009244">
    <property type="term" value="P:lipopolysaccharide core region biosynthetic process"/>
    <property type="evidence" value="ECO:0007669"/>
    <property type="project" value="TreeGrafter"/>
</dbReference>
<keyword evidence="5 8" id="KW-0812">Transmembrane</keyword>
<evidence type="ECO:0000256" key="1">
    <source>
        <dbReference type="ARBA" id="ARBA00004429"/>
    </source>
</evidence>
<evidence type="ECO:0000256" key="4">
    <source>
        <dbReference type="ARBA" id="ARBA00022679"/>
    </source>
</evidence>
<accession>A0A849VG19</accession>
<keyword evidence="2" id="KW-1003">Cell membrane</keyword>